<dbReference type="PANTHER" id="PTHR23309">
    <property type="entry name" value="3-HYDROXYACYL-COA DEHYROGENASE"/>
    <property type="match status" value="1"/>
</dbReference>
<dbReference type="GO" id="GO:0006631">
    <property type="term" value="P:fatty acid metabolic process"/>
    <property type="evidence" value="ECO:0007669"/>
    <property type="project" value="InterPro"/>
</dbReference>
<dbReference type="Gene3D" id="3.40.50.720">
    <property type="entry name" value="NAD(P)-binding Rossmann-like Domain"/>
    <property type="match status" value="1"/>
</dbReference>
<organism evidence="7 8">
    <name type="scientific">Cupriavidus lacunae</name>
    <dbReference type="NCBI Taxonomy" id="2666307"/>
    <lineage>
        <taxon>Bacteria</taxon>
        <taxon>Pseudomonadati</taxon>
        <taxon>Pseudomonadota</taxon>
        <taxon>Betaproteobacteria</taxon>
        <taxon>Burkholderiales</taxon>
        <taxon>Burkholderiaceae</taxon>
        <taxon>Cupriavidus</taxon>
    </lineage>
</organism>
<keyword evidence="8" id="KW-1185">Reference proteome</keyword>
<gene>
    <name evidence="7" type="ORF">DN412_21320</name>
</gene>
<evidence type="ECO:0008006" key="9">
    <source>
        <dbReference type="Google" id="ProtNLM"/>
    </source>
</evidence>
<dbReference type="Pfam" id="PF00725">
    <property type="entry name" value="3HCDH"/>
    <property type="match status" value="2"/>
</dbReference>
<protein>
    <recommendedName>
        <fullName evidence="9">3-hydroxyacyl-CoA dehydrogenase</fullName>
    </recommendedName>
</protein>
<keyword evidence="4" id="KW-0511">Multifunctional enzyme</keyword>
<evidence type="ECO:0000256" key="4">
    <source>
        <dbReference type="ARBA" id="ARBA00023268"/>
    </source>
</evidence>
<evidence type="ECO:0000313" key="8">
    <source>
        <dbReference type="Proteomes" id="UP000255165"/>
    </source>
</evidence>
<evidence type="ECO:0000256" key="2">
    <source>
        <dbReference type="ARBA" id="ARBA00023235"/>
    </source>
</evidence>
<dbReference type="InterPro" id="IPR036291">
    <property type="entry name" value="NAD(P)-bd_dom_sf"/>
</dbReference>
<dbReference type="GO" id="GO:0016616">
    <property type="term" value="F:oxidoreductase activity, acting on the CH-OH group of donors, NAD or NADP as acceptor"/>
    <property type="evidence" value="ECO:0007669"/>
    <property type="project" value="InterPro"/>
</dbReference>
<name>A0A370NRY9_9BURK</name>
<comment type="caution">
    <text evidence="7">The sequence shown here is derived from an EMBL/GenBank/DDBJ whole genome shotgun (WGS) entry which is preliminary data.</text>
</comment>
<dbReference type="GO" id="GO:0070403">
    <property type="term" value="F:NAD+ binding"/>
    <property type="evidence" value="ECO:0007669"/>
    <property type="project" value="InterPro"/>
</dbReference>
<dbReference type="InterPro" id="IPR008927">
    <property type="entry name" value="6-PGluconate_DH-like_C_sf"/>
</dbReference>
<sequence length="447" mass="48794">MQKAPTPDEIAAPARERALAHIARAEARAVSIPSGPGVKPRSLQCVGVVGGGTMGVGICVCLLTSGLPVTVVERDSAALQRALGRARHLLEGMYARERLDAVGLAKALENLHGAEDYHALSDCDLVIEAIFEDMAAKLEVFEALDRVCRPGCILATNTSFLDVNALAARVSRPQDVIGLHFFSPAHVMKLLEVVVPDQVAEDVVATGMWLAGRLGKIPVRAGVCDGFIGNRILANYKLAGEYLVEDGASPYQVDRAMRSYGFAMGMYEVSDLAGGDIGWATRRRRAPLRNPRQRYVQFADRLCERGWFGQKSGRGFYLYRADTRQGEMDPEVLAIIDAERTRAGIVPRTFDDSEIQRRIRAAIVNEGCKVLDEGIAARPLDIDIVFANGYGFPRWRGGPMFDADHIGLPQILADLEDLSAEDEYFWEPSPLLRSLVATGTSIADLNE</sequence>
<evidence type="ECO:0000256" key="1">
    <source>
        <dbReference type="ARBA" id="ARBA00023002"/>
    </source>
</evidence>
<dbReference type="GO" id="GO:0016829">
    <property type="term" value="F:lyase activity"/>
    <property type="evidence" value="ECO:0007669"/>
    <property type="project" value="UniProtKB-KW"/>
</dbReference>
<feature type="domain" description="3-hydroxyacyl-CoA dehydrogenase C-terminal" evidence="5">
    <location>
        <begin position="226"/>
        <end position="319"/>
    </location>
</feature>
<keyword evidence="2" id="KW-0413">Isomerase</keyword>
<dbReference type="FunFam" id="3.40.50.720:FF:000009">
    <property type="entry name" value="Fatty oxidation complex, alpha subunit"/>
    <property type="match status" value="1"/>
</dbReference>
<dbReference type="RefSeq" id="WP_115213400.1">
    <property type="nucleotide sequence ID" value="NZ_QKWJ01000027.1"/>
</dbReference>
<dbReference type="AlphaFoldDB" id="A0A370NRY9"/>
<feature type="domain" description="3-hydroxyacyl-CoA dehydrogenase NAD binding" evidence="6">
    <location>
        <begin position="46"/>
        <end position="221"/>
    </location>
</feature>
<evidence type="ECO:0000313" key="7">
    <source>
        <dbReference type="EMBL" id="RDK08377.1"/>
    </source>
</evidence>
<reference evidence="8" key="1">
    <citation type="submission" date="2018-06" db="EMBL/GenBank/DDBJ databases">
        <authorList>
            <person name="Feng T."/>
            <person name="Jeon C.O."/>
        </authorList>
    </citation>
    <scope>NUCLEOTIDE SEQUENCE [LARGE SCALE GENOMIC DNA]</scope>
    <source>
        <strain evidence="8">S23</strain>
    </source>
</reference>
<feature type="domain" description="3-hydroxyacyl-CoA dehydrogenase C-terminal" evidence="5">
    <location>
        <begin position="357"/>
        <end position="439"/>
    </location>
</feature>
<keyword evidence="1" id="KW-0560">Oxidoreductase</keyword>
<accession>A0A370NRY9</accession>
<dbReference type="EMBL" id="QKWJ01000027">
    <property type="protein sequence ID" value="RDK08377.1"/>
    <property type="molecule type" value="Genomic_DNA"/>
</dbReference>
<dbReference type="FunFam" id="1.10.1040.50:FF:000006">
    <property type="entry name" value="Peroxisomal bifunctional enzyme"/>
    <property type="match status" value="1"/>
</dbReference>
<dbReference type="InterPro" id="IPR006108">
    <property type="entry name" value="3HC_DH_C"/>
</dbReference>
<evidence type="ECO:0000259" key="6">
    <source>
        <dbReference type="Pfam" id="PF02737"/>
    </source>
</evidence>
<dbReference type="SUPFAM" id="SSF51735">
    <property type="entry name" value="NAD(P)-binding Rossmann-fold domains"/>
    <property type="match status" value="1"/>
</dbReference>
<evidence type="ECO:0000259" key="5">
    <source>
        <dbReference type="Pfam" id="PF00725"/>
    </source>
</evidence>
<dbReference type="Gene3D" id="1.10.1040.50">
    <property type="match status" value="1"/>
</dbReference>
<proteinExistence type="predicted"/>
<keyword evidence="3" id="KW-0456">Lyase</keyword>
<evidence type="ECO:0000256" key="3">
    <source>
        <dbReference type="ARBA" id="ARBA00023239"/>
    </source>
</evidence>
<dbReference type="Pfam" id="PF02737">
    <property type="entry name" value="3HCDH_N"/>
    <property type="match status" value="1"/>
</dbReference>
<dbReference type="Proteomes" id="UP000255165">
    <property type="component" value="Unassembled WGS sequence"/>
</dbReference>
<dbReference type="SUPFAM" id="SSF48179">
    <property type="entry name" value="6-phosphogluconate dehydrogenase C-terminal domain-like"/>
    <property type="match status" value="2"/>
</dbReference>
<dbReference type="InterPro" id="IPR006176">
    <property type="entry name" value="3-OHacyl-CoA_DH_NAD-bd"/>
</dbReference>
<dbReference type="GO" id="GO:0016853">
    <property type="term" value="F:isomerase activity"/>
    <property type="evidence" value="ECO:0007669"/>
    <property type="project" value="UniProtKB-KW"/>
</dbReference>